<sequence>MNKLNKNIVLIGMPGCGKTTIGKRLAKRLNIKFCDVDEYIVESEEKSITKIFEEGEEHFREIESRAINEICRIYPKVIATGGGAIKRFYNIKTLKENGVVFFIDRPVEDIAEGVDMKSRPLLKDGVEKLYKLYEERYPLYNEYCDYKIINSSIEESISRILSLI</sequence>
<dbReference type="GO" id="GO:0008652">
    <property type="term" value="P:amino acid biosynthetic process"/>
    <property type="evidence" value="ECO:0007669"/>
    <property type="project" value="UniProtKB-KW"/>
</dbReference>
<evidence type="ECO:0000256" key="3">
    <source>
        <dbReference type="ARBA" id="ARBA00012154"/>
    </source>
</evidence>
<evidence type="ECO:0000256" key="9">
    <source>
        <dbReference type="ARBA" id="ARBA00023141"/>
    </source>
</evidence>
<dbReference type="Gene3D" id="3.40.50.300">
    <property type="entry name" value="P-loop containing nucleotide triphosphate hydrolases"/>
    <property type="match status" value="1"/>
</dbReference>
<evidence type="ECO:0000256" key="5">
    <source>
        <dbReference type="ARBA" id="ARBA00022679"/>
    </source>
</evidence>
<feature type="binding site" evidence="11">
    <location>
        <position position="37"/>
    </location>
    <ligand>
        <name>substrate</name>
    </ligand>
</feature>
<evidence type="ECO:0000256" key="8">
    <source>
        <dbReference type="ARBA" id="ARBA00022840"/>
    </source>
</evidence>
<dbReference type="InterPro" id="IPR000623">
    <property type="entry name" value="Shikimate_kinase/TSH1"/>
</dbReference>
<dbReference type="InterPro" id="IPR031322">
    <property type="entry name" value="Shikimate/glucono_kinase"/>
</dbReference>
<evidence type="ECO:0000256" key="6">
    <source>
        <dbReference type="ARBA" id="ARBA00022741"/>
    </source>
</evidence>
<dbReference type="PROSITE" id="PS01128">
    <property type="entry name" value="SHIKIMATE_KINASE"/>
    <property type="match status" value="1"/>
</dbReference>
<evidence type="ECO:0000256" key="11">
    <source>
        <dbReference type="HAMAP-Rule" id="MF_00109"/>
    </source>
</evidence>
<feature type="binding site" evidence="11">
    <location>
        <position position="119"/>
    </location>
    <ligand>
        <name>ATP</name>
        <dbReference type="ChEBI" id="CHEBI:30616"/>
    </ligand>
</feature>
<dbReference type="InterPro" id="IPR027417">
    <property type="entry name" value="P-loop_NTPase"/>
</dbReference>
<evidence type="ECO:0000256" key="2">
    <source>
        <dbReference type="ARBA" id="ARBA00006997"/>
    </source>
</evidence>
<dbReference type="SUPFAM" id="SSF52540">
    <property type="entry name" value="P-loop containing nucleoside triphosphate hydrolases"/>
    <property type="match status" value="1"/>
</dbReference>
<dbReference type="PANTHER" id="PTHR21087:SF16">
    <property type="entry name" value="SHIKIMATE KINASE 1, CHLOROPLASTIC"/>
    <property type="match status" value="1"/>
</dbReference>
<evidence type="ECO:0000256" key="1">
    <source>
        <dbReference type="ARBA" id="ARBA00004842"/>
    </source>
</evidence>
<comment type="caution">
    <text evidence="11">Lacks conserved residue(s) required for the propagation of feature annotation.</text>
</comment>
<comment type="function">
    <text evidence="11">Catalyzes the specific phosphorylation of the 3-hydroxyl group of shikimic acid using ATP as a cosubstrate.</text>
</comment>
<dbReference type="AlphaFoldDB" id="A0A6I6ET77"/>
<evidence type="ECO:0000256" key="7">
    <source>
        <dbReference type="ARBA" id="ARBA00022777"/>
    </source>
</evidence>
<dbReference type="GO" id="GO:0009423">
    <property type="term" value="P:chorismate biosynthetic process"/>
    <property type="evidence" value="ECO:0007669"/>
    <property type="project" value="UniProtKB-UniRule"/>
</dbReference>
<comment type="pathway">
    <text evidence="1 11">Metabolic intermediate biosynthesis; chorismate biosynthesis; chorismate from D-erythrose 4-phosphate and phosphoenolpyruvate: step 5/7.</text>
</comment>
<keyword evidence="8 11" id="KW-0067">ATP-binding</keyword>
<dbReference type="PRINTS" id="PR01100">
    <property type="entry name" value="SHIKIMTKNASE"/>
</dbReference>
<keyword evidence="9 11" id="KW-0057">Aromatic amino acid biosynthesis</keyword>
<gene>
    <name evidence="11" type="primary">aroK</name>
    <name evidence="12" type="ORF">GOM49_01525</name>
</gene>
<feature type="binding site" evidence="11">
    <location>
        <position position="136"/>
    </location>
    <ligand>
        <name>substrate</name>
    </ligand>
</feature>
<organism evidence="12 13">
    <name type="scientific">Clostridium bovifaecis</name>
    <dbReference type="NCBI Taxonomy" id="2184719"/>
    <lineage>
        <taxon>Bacteria</taxon>
        <taxon>Bacillati</taxon>
        <taxon>Bacillota</taxon>
        <taxon>Clostridia</taxon>
        <taxon>Eubacteriales</taxon>
        <taxon>Clostridiaceae</taxon>
        <taxon>Clostridium</taxon>
    </lineage>
</organism>
<keyword evidence="11" id="KW-0460">Magnesium</keyword>
<dbReference type="GO" id="GO:0005524">
    <property type="term" value="F:ATP binding"/>
    <property type="evidence" value="ECO:0007669"/>
    <property type="project" value="UniProtKB-UniRule"/>
</dbReference>
<evidence type="ECO:0000313" key="12">
    <source>
        <dbReference type="EMBL" id="QGU93986.1"/>
    </source>
</evidence>
<keyword evidence="11" id="KW-0963">Cytoplasm</keyword>
<proteinExistence type="inferred from homology"/>
<keyword evidence="5 11" id="KW-0808">Transferase</keyword>
<evidence type="ECO:0000256" key="4">
    <source>
        <dbReference type="ARBA" id="ARBA00022605"/>
    </source>
</evidence>
<dbReference type="UniPathway" id="UPA00053">
    <property type="reaction ID" value="UER00088"/>
</dbReference>
<keyword evidence="4 11" id="KW-0028">Amino-acid biosynthesis</keyword>
<dbReference type="EC" id="2.7.1.71" evidence="3 11"/>
<accession>A0A6I6ET77</accession>
<evidence type="ECO:0000256" key="10">
    <source>
        <dbReference type="ARBA" id="ARBA00048567"/>
    </source>
</evidence>
<comment type="subunit">
    <text evidence="11">Monomer.</text>
</comment>
<name>A0A6I6ET77_9CLOT</name>
<keyword evidence="6 11" id="KW-0547">Nucleotide-binding</keyword>
<comment type="cofactor">
    <cofactor evidence="11">
        <name>Mg(2+)</name>
        <dbReference type="ChEBI" id="CHEBI:18420"/>
    </cofactor>
    <text evidence="11">Binds 1 Mg(2+) ion per subunit.</text>
</comment>
<reference evidence="12 13" key="1">
    <citation type="submission" date="2019-12" db="EMBL/GenBank/DDBJ databases">
        <title>Genome sequenceing of Clostridium bovifaecis.</title>
        <authorList>
            <person name="Yao Y."/>
        </authorList>
    </citation>
    <scope>NUCLEOTIDE SEQUENCE [LARGE SCALE GENOMIC DNA]</scope>
    <source>
        <strain evidence="12 13">BXX</strain>
    </source>
</reference>
<comment type="catalytic activity">
    <reaction evidence="10 11">
        <text>shikimate + ATP = 3-phosphoshikimate + ADP + H(+)</text>
        <dbReference type="Rhea" id="RHEA:13121"/>
        <dbReference type="ChEBI" id="CHEBI:15378"/>
        <dbReference type="ChEBI" id="CHEBI:30616"/>
        <dbReference type="ChEBI" id="CHEBI:36208"/>
        <dbReference type="ChEBI" id="CHEBI:145989"/>
        <dbReference type="ChEBI" id="CHEBI:456216"/>
        <dbReference type="EC" id="2.7.1.71"/>
    </reaction>
</comment>
<keyword evidence="11" id="KW-0479">Metal-binding</keyword>
<feature type="binding site" evidence="11">
    <location>
        <position position="19"/>
    </location>
    <ligand>
        <name>Mg(2+)</name>
        <dbReference type="ChEBI" id="CHEBI:18420"/>
    </ligand>
</feature>
<dbReference type="Pfam" id="PF01202">
    <property type="entry name" value="SKI"/>
    <property type="match status" value="1"/>
</dbReference>
<dbReference type="PANTHER" id="PTHR21087">
    <property type="entry name" value="SHIKIMATE KINASE"/>
    <property type="match status" value="1"/>
</dbReference>
<keyword evidence="13" id="KW-1185">Reference proteome</keyword>
<keyword evidence="7 11" id="KW-0418">Kinase</keyword>
<dbReference type="InterPro" id="IPR023000">
    <property type="entry name" value="Shikimate_kinase_CS"/>
</dbReference>
<comment type="similarity">
    <text evidence="2 11">Belongs to the shikimate kinase family.</text>
</comment>
<dbReference type="HAMAP" id="MF_00109">
    <property type="entry name" value="Shikimate_kinase"/>
    <property type="match status" value="1"/>
</dbReference>
<dbReference type="GO" id="GO:0005829">
    <property type="term" value="C:cytosol"/>
    <property type="evidence" value="ECO:0007669"/>
    <property type="project" value="TreeGrafter"/>
</dbReference>
<dbReference type="CDD" id="cd00464">
    <property type="entry name" value="SK"/>
    <property type="match status" value="1"/>
</dbReference>
<dbReference type="GO" id="GO:0009073">
    <property type="term" value="P:aromatic amino acid family biosynthetic process"/>
    <property type="evidence" value="ECO:0007669"/>
    <property type="project" value="UniProtKB-KW"/>
</dbReference>
<dbReference type="Proteomes" id="UP000422764">
    <property type="component" value="Chromosome"/>
</dbReference>
<feature type="binding site" evidence="11">
    <location>
        <position position="82"/>
    </location>
    <ligand>
        <name>substrate</name>
    </ligand>
</feature>
<evidence type="ECO:0000313" key="13">
    <source>
        <dbReference type="Proteomes" id="UP000422764"/>
    </source>
</evidence>
<feature type="binding site" evidence="11">
    <location>
        <begin position="15"/>
        <end position="20"/>
    </location>
    <ligand>
        <name>ATP</name>
        <dbReference type="ChEBI" id="CHEBI:30616"/>
    </ligand>
</feature>
<comment type="subcellular location">
    <subcellularLocation>
        <location evidence="11">Cytoplasm</location>
    </subcellularLocation>
</comment>
<dbReference type="EMBL" id="CP046522">
    <property type="protein sequence ID" value="QGU93986.1"/>
    <property type="molecule type" value="Genomic_DNA"/>
</dbReference>
<dbReference type="GO" id="GO:0004765">
    <property type="term" value="F:shikimate kinase activity"/>
    <property type="evidence" value="ECO:0007669"/>
    <property type="project" value="UniProtKB-UniRule"/>
</dbReference>
<protein>
    <recommendedName>
        <fullName evidence="3 11">Shikimate kinase</fullName>
        <shortName evidence="11">SK</shortName>
        <ecNumber evidence="3 11">2.7.1.71</ecNumber>
    </recommendedName>
</protein>
<dbReference type="GO" id="GO:0000287">
    <property type="term" value="F:magnesium ion binding"/>
    <property type="evidence" value="ECO:0007669"/>
    <property type="project" value="UniProtKB-UniRule"/>
</dbReference>
<feature type="binding site" evidence="11">
    <location>
        <position position="60"/>
    </location>
    <ligand>
        <name>substrate</name>
    </ligand>
</feature>